<sequence>MDDLIVGAYGADSQKGKSYVVFGKTDTQSINLGALGDDSKYGIDLLGDENVNKNDTLTGTTADEIFVAGVGSDILTGNGGMDVFNAGMGDDTIIINASNITALEETGDGNRARVDGGGNTSTGVDTLKLDGSGLVLDLTKISNNRIQDIEKIDITGSGNNTLKLDLNDLLDASSSTNILKVVGDAGDSVIAAGFTKTGTNGSYDVYTHSDANTDAGAALWLDGAVLV</sequence>
<dbReference type="AlphaFoldDB" id="A0A1W1E5W6"/>
<reference evidence="1" key="1">
    <citation type="submission" date="2016-10" db="EMBL/GenBank/DDBJ databases">
        <authorList>
            <person name="de Groot N.N."/>
        </authorList>
    </citation>
    <scope>NUCLEOTIDE SEQUENCE</scope>
</reference>
<gene>
    <name evidence="1" type="ORF">MNB_SUP05-SYMBIONT-5-148</name>
</gene>
<organism evidence="1">
    <name type="scientific">hydrothermal vent metagenome</name>
    <dbReference type="NCBI Taxonomy" id="652676"/>
    <lineage>
        <taxon>unclassified sequences</taxon>
        <taxon>metagenomes</taxon>
        <taxon>ecological metagenomes</taxon>
    </lineage>
</organism>
<dbReference type="EMBL" id="FPHZ01000206">
    <property type="protein sequence ID" value="SFV89146.1"/>
    <property type="molecule type" value="Genomic_DNA"/>
</dbReference>
<dbReference type="Gene3D" id="2.150.10.10">
    <property type="entry name" value="Serralysin-like metalloprotease, C-terminal"/>
    <property type="match status" value="1"/>
</dbReference>
<proteinExistence type="predicted"/>
<evidence type="ECO:0000313" key="1">
    <source>
        <dbReference type="EMBL" id="SFV89146.1"/>
    </source>
</evidence>
<accession>A0A1W1E5W6</accession>
<dbReference type="SUPFAM" id="SSF51120">
    <property type="entry name" value="beta-Roll"/>
    <property type="match status" value="1"/>
</dbReference>
<dbReference type="InterPro" id="IPR011049">
    <property type="entry name" value="Serralysin-like_metalloprot_C"/>
</dbReference>
<protein>
    <submittedName>
        <fullName evidence="1">Calcium binding hemolysin protein, putative</fullName>
    </submittedName>
</protein>
<name>A0A1W1E5W6_9ZZZZ</name>